<dbReference type="RefSeq" id="WP_106336690.1">
    <property type="nucleotide sequence ID" value="NZ_PVZS01000009.1"/>
</dbReference>
<proteinExistence type="predicted"/>
<dbReference type="AlphaFoldDB" id="A0A2T1HU58"/>
<name>A0A2T1HU58_9HYPH</name>
<keyword evidence="2" id="KW-1185">Reference proteome</keyword>
<dbReference type="Proteomes" id="UP000239772">
    <property type="component" value="Unassembled WGS sequence"/>
</dbReference>
<sequence length="118" mass="12280">MTDFDSVSGGGSGPEDVRDDLNKLRADLGKLSEAVAQLVREQAAEQAGRVREAVDTARGQVTDAAGSFARAGSGLAEDAQARLQTLGTELEDSVRRSPMTALLVAGITGMILGMMTSR</sequence>
<evidence type="ECO:0008006" key="3">
    <source>
        <dbReference type="Google" id="ProtNLM"/>
    </source>
</evidence>
<reference evidence="2" key="1">
    <citation type="submission" date="2018-03" db="EMBL/GenBank/DDBJ databases">
        <authorList>
            <person name="Sun L."/>
            <person name="Liu H."/>
            <person name="Chen W."/>
            <person name="Huang K."/>
            <person name="Liu W."/>
            <person name="Gao X."/>
        </authorList>
    </citation>
    <scope>NUCLEOTIDE SEQUENCE [LARGE SCALE GENOMIC DNA]</scope>
    <source>
        <strain evidence="2">SH9</strain>
    </source>
</reference>
<dbReference type="Gene3D" id="1.20.120.20">
    <property type="entry name" value="Apolipoprotein"/>
    <property type="match status" value="1"/>
</dbReference>
<gene>
    <name evidence="1" type="ORF">SLNSH_10225</name>
</gene>
<dbReference type="EMBL" id="PVZS01000009">
    <property type="protein sequence ID" value="PSC05181.1"/>
    <property type="molecule type" value="Genomic_DNA"/>
</dbReference>
<accession>A0A2T1HU58</accession>
<protein>
    <recommendedName>
        <fullName evidence="3">DUF883 domain-containing protein</fullName>
    </recommendedName>
</protein>
<comment type="caution">
    <text evidence="1">The sequence shown here is derived from an EMBL/GenBank/DDBJ whole genome shotgun (WGS) entry which is preliminary data.</text>
</comment>
<evidence type="ECO:0000313" key="2">
    <source>
        <dbReference type="Proteomes" id="UP000239772"/>
    </source>
</evidence>
<evidence type="ECO:0000313" key="1">
    <source>
        <dbReference type="EMBL" id="PSC05181.1"/>
    </source>
</evidence>
<organism evidence="1 2">
    <name type="scientific">Alsobacter soli</name>
    <dbReference type="NCBI Taxonomy" id="2109933"/>
    <lineage>
        <taxon>Bacteria</taxon>
        <taxon>Pseudomonadati</taxon>
        <taxon>Pseudomonadota</taxon>
        <taxon>Alphaproteobacteria</taxon>
        <taxon>Hyphomicrobiales</taxon>
        <taxon>Alsobacteraceae</taxon>
        <taxon>Alsobacter</taxon>
    </lineage>
</organism>